<keyword evidence="10" id="KW-1185">Reference proteome</keyword>
<sequence length="160" mass="17609">MTGINGKIITIMLLIELFVAISSQDTITSYCSNCICMALSGCSASSKCTGTADACGPYHITKAYWTDAGKPTLNNQSPNEKTAFYNCVKDLGCATLTLDRYMQNFVKDCNNDSKIDCDDFISIHVNGPFGCNKQLPSGVEEIYEDCKNKTVLDYKRKNVH</sequence>
<comment type="catalytic activity">
    <reaction evidence="1">
        <text>Hydrolysis of (1-&gt;4)-beta-linkages between N-acetylmuramic acid and N-acetyl-D-glucosamine residues in a peptidoglycan and between N-acetyl-D-glucosamine residues in chitodextrins.</text>
        <dbReference type="EC" id="3.2.1.17"/>
    </reaction>
</comment>
<proteinExistence type="predicted"/>
<dbReference type="GO" id="GO:0003796">
    <property type="term" value="F:lysozyme activity"/>
    <property type="evidence" value="ECO:0007669"/>
    <property type="project" value="UniProtKB-EC"/>
</dbReference>
<evidence type="ECO:0000313" key="9">
    <source>
        <dbReference type="EMBL" id="CAH1108294.1"/>
    </source>
</evidence>
<keyword evidence="8" id="KW-0732">Signal</keyword>
<feature type="disulfide bond" evidence="7">
    <location>
        <begin position="87"/>
        <end position="93"/>
    </location>
</feature>
<dbReference type="GO" id="GO:0031640">
    <property type="term" value="P:killing of cells of another organism"/>
    <property type="evidence" value="ECO:0007669"/>
    <property type="project" value="UniProtKB-KW"/>
</dbReference>
<dbReference type="CDD" id="cd16890">
    <property type="entry name" value="lyz_i"/>
    <property type="match status" value="1"/>
</dbReference>
<keyword evidence="6" id="KW-0326">Glycosidase</keyword>
<dbReference type="GO" id="GO:0042742">
    <property type="term" value="P:defense response to bacterium"/>
    <property type="evidence" value="ECO:0007669"/>
    <property type="project" value="UniProtKB-KW"/>
</dbReference>
<dbReference type="OrthoDB" id="6337871at2759"/>
<dbReference type="Gene3D" id="1.10.530.10">
    <property type="match status" value="1"/>
</dbReference>
<name>A0A9P0D0I2_9CUCU</name>
<reference evidence="9" key="1">
    <citation type="submission" date="2022-01" db="EMBL/GenBank/DDBJ databases">
        <authorList>
            <person name="King R."/>
        </authorList>
    </citation>
    <scope>NUCLEOTIDE SEQUENCE</scope>
</reference>
<keyword evidence="7" id="KW-1015">Disulfide bond</keyword>
<dbReference type="InterPro" id="IPR008597">
    <property type="entry name" value="Invert_lysozyme"/>
</dbReference>
<keyword evidence="3" id="KW-0929">Antimicrobial</keyword>
<evidence type="ECO:0000256" key="2">
    <source>
        <dbReference type="ARBA" id="ARBA00012732"/>
    </source>
</evidence>
<evidence type="ECO:0000256" key="4">
    <source>
        <dbReference type="ARBA" id="ARBA00022638"/>
    </source>
</evidence>
<evidence type="ECO:0000256" key="8">
    <source>
        <dbReference type="SAM" id="SignalP"/>
    </source>
</evidence>
<organism evidence="9 10">
    <name type="scientific">Psylliodes chrysocephalus</name>
    <dbReference type="NCBI Taxonomy" id="3402493"/>
    <lineage>
        <taxon>Eukaryota</taxon>
        <taxon>Metazoa</taxon>
        <taxon>Ecdysozoa</taxon>
        <taxon>Arthropoda</taxon>
        <taxon>Hexapoda</taxon>
        <taxon>Insecta</taxon>
        <taxon>Pterygota</taxon>
        <taxon>Neoptera</taxon>
        <taxon>Endopterygota</taxon>
        <taxon>Coleoptera</taxon>
        <taxon>Polyphaga</taxon>
        <taxon>Cucujiformia</taxon>
        <taxon>Chrysomeloidea</taxon>
        <taxon>Chrysomelidae</taxon>
        <taxon>Galerucinae</taxon>
        <taxon>Alticini</taxon>
        <taxon>Psylliodes</taxon>
    </lineage>
</organism>
<keyword evidence="4" id="KW-0081">Bacteriolytic enzyme</keyword>
<dbReference type="AlphaFoldDB" id="A0A9P0D0I2"/>
<evidence type="ECO:0000256" key="7">
    <source>
        <dbReference type="PIRSR" id="PIRSR608597-3"/>
    </source>
</evidence>
<evidence type="ECO:0000256" key="1">
    <source>
        <dbReference type="ARBA" id="ARBA00000632"/>
    </source>
</evidence>
<evidence type="ECO:0000256" key="6">
    <source>
        <dbReference type="ARBA" id="ARBA00023295"/>
    </source>
</evidence>
<dbReference type="PROSITE" id="PS51909">
    <property type="entry name" value="LYSOZYME_I"/>
    <property type="match status" value="1"/>
</dbReference>
<evidence type="ECO:0000313" key="10">
    <source>
        <dbReference type="Proteomes" id="UP001153636"/>
    </source>
</evidence>
<dbReference type="Proteomes" id="UP001153636">
    <property type="component" value="Chromosome 3"/>
</dbReference>
<accession>A0A9P0D0I2</accession>
<dbReference type="PANTHER" id="PTHR11195">
    <property type="entry name" value="DESTABILASE-RELATED"/>
    <property type="match status" value="1"/>
</dbReference>
<feature type="disulfide bond" evidence="7">
    <location>
        <begin position="36"/>
        <end position="42"/>
    </location>
</feature>
<gene>
    <name evidence="9" type="ORF">PSYICH_LOCUS9158</name>
</gene>
<dbReference type="Pfam" id="PF05497">
    <property type="entry name" value="Destabilase"/>
    <property type="match status" value="1"/>
</dbReference>
<feature type="signal peptide" evidence="8">
    <location>
        <begin position="1"/>
        <end position="23"/>
    </location>
</feature>
<dbReference type="EC" id="3.2.1.17" evidence="2"/>
<evidence type="ECO:0000256" key="5">
    <source>
        <dbReference type="ARBA" id="ARBA00022801"/>
    </source>
</evidence>
<feature type="disulfide bond" evidence="7">
    <location>
        <begin position="31"/>
        <end position="117"/>
    </location>
</feature>
<feature type="chain" id="PRO_5040279434" description="lysozyme" evidence="8">
    <location>
        <begin position="24"/>
        <end position="160"/>
    </location>
</feature>
<protein>
    <recommendedName>
        <fullName evidence="2">lysozyme</fullName>
        <ecNumber evidence="2">3.2.1.17</ecNumber>
    </recommendedName>
</protein>
<dbReference type="EMBL" id="OV651815">
    <property type="protein sequence ID" value="CAH1108294.1"/>
    <property type="molecule type" value="Genomic_DNA"/>
</dbReference>
<keyword evidence="5" id="KW-0378">Hydrolase</keyword>
<evidence type="ECO:0000256" key="3">
    <source>
        <dbReference type="ARBA" id="ARBA00022529"/>
    </source>
</evidence>
<dbReference type="PANTHER" id="PTHR11195:SF22">
    <property type="entry name" value="LYSOZYME"/>
    <property type="match status" value="1"/>
</dbReference>